<keyword evidence="2" id="KW-1185">Reference proteome</keyword>
<dbReference type="RefSeq" id="WP_320182235.1">
    <property type="nucleotide sequence ID" value="NZ_CP138332.1"/>
</dbReference>
<gene>
    <name evidence="1" type="ORF">ACFS7Y_18855</name>
</gene>
<accession>A0ABW6BJK3</accession>
<sequence>MDYKTQFTVPLEDGSEYNYTVEITRASEFINILICDFNGYRELFECRSIDGQVHLFSLERIQQPNSDSIVYQKIESIAKEFMDSIAAETSAMDARVCPRQLRGQEENIPTEDVNWRNGNELRSDENSCFG</sequence>
<comment type="caution">
    <text evidence="1">The sequence shown here is derived from an EMBL/GenBank/DDBJ whole genome shotgun (WGS) entry which is preliminary data.</text>
</comment>
<dbReference type="Proteomes" id="UP001597525">
    <property type="component" value="Unassembled WGS sequence"/>
</dbReference>
<reference evidence="2" key="1">
    <citation type="journal article" date="2019" name="Int. J. Syst. Evol. Microbiol.">
        <title>The Global Catalogue of Microorganisms (GCM) 10K type strain sequencing project: providing services to taxonomists for standard genome sequencing and annotation.</title>
        <authorList>
            <consortium name="The Broad Institute Genomics Platform"/>
            <consortium name="The Broad Institute Genome Sequencing Center for Infectious Disease"/>
            <person name="Wu L."/>
            <person name="Ma J."/>
        </authorList>
    </citation>
    <scope>NUCLEOTIDE SEQUENCE [LARGE SCALE GENOMIC DNA]</scope>
    <source>
        <strain evidence="2">KCTC 22814</strain>
    </source>
</reference>
<dbReference type="EMBL" id="JBHUPB010000012">
    <property type="protein sequence ID" value="MFD2969462.1"/>
    <property type="molecule type" value="Genomic_DNA"/>
</dbReference>
<name>A0ABW6BJK3_9SPHI</name>
<evidence type="ECO:0000313" key="1">
    <source>
        <dbReference type="EMBL" id="MFD2969462.1"/>
    </source>
</evidence>
<evidence type="ECO:0000313" key="2">
    <source>
        <dbReference type="Proteomes" id="UP001597525"/>
    </source>
</evidence>
<organism evidence="1 2">
    <name type="scientific">Sphingobacterium bambusae</name>
    <dbReference type="NCBI Taxonomy" id="662858"/>
    <lineage>
        <taxon>Bacteria</taxon>
        <taxon>Pseudomonadati</taxon>
        <taxon>Bacteroidota</taxon>
        <taxon>Sphingobacteriia</taxon>
        <taxon>Sphingobacteriales</taxon>
        <taxon>Sphingobacteriaceae</taxon>
        <taxon>Sphingobacterium</taxon>
    </lineage>
</organism>
<protein>
    <submittedName>
        <fullName evidence="1">Uncharacterized protein</fullName>
    </submittedName>
</protein>
<proteinExistence type="predicted"/>